<name>A0ABV2KDA7_SPOPS</name>
<feature type="transmembrane region" description="Helical" evidence="1">
    <location>
        <begin position="208"/>
        <end position="226"/>
    </location>
</feature>
<gene>
    <name evidence="2" type="ORF">ABIC55_004173</name>
</gene>
<keyword evidence="1" id="KW-0812">Transmembrane</keyword>
<protein>
    <submittedName>
        <fullName evidence="2">Membrane protein</fullName>
    </submittedName>
</protein>
<dbReference type="Proteomes" id="UP001549104">
    <property type="component" value="Unassembled WGS sequence"/>
</dbReference>
<keyword evidence="1" id="KW-1133">Transmembrane helix</keyword>
<accession>A0ABV2KDA7</accession>
<feature type="transmembrane region" description="Helical" evidence="1">
    <location>
        <begin position="50"/>
        <end position="66"/>
    </location>
</feature>
<keyword evidence="3" id="KW-1185">Reference proteome</keyword>
<feature type="transmembrane region" description="Helical" evidence="1">
    <location>
        <begin position="104"/>
        <end position="124"/>
    </location>
</feature>
<evidence type="ECO:0000313" key="2">
    <source>
        <dbReference type="EMBL" id="MET3659054.1"/>
    </source>
</evidence>
<organism evidence="2 3">
    <name type="scientific">Sporosarcina psychrophila</name>
    <name type="common">Bacillus psychrophilus</name>
    <dbReference type="NCBI Taxonomy" id="1476"/>
    <lineage>
        <taxon>Bacteria</taxon>
        <taxon>Bacillati</taxon>
        <taxon>Bacillota</taxon>
        <taxon>Bacilli</taxon>
        <taxon>Bacillales</taxon>
        <taxon>Caryophanaceae</taxon>
        <taxon>Sporosarcina</taxon>
    </lineage>
</organism>
<sequence length="240" mass="27819">MNEWKQAYRLATFEIKASIKSFLLILIFYIAMSLIFMLSFDVYLEGKFKFFDFMFMLIFFMFPAWMKGKEFQMQKMDGDLWTAPSIIMLQQLPISKNIIVKSRFIIHAFCSFPFQLVLFIAMPLMSENFRDMMTPIAYIAFLLIWLGLSISVGFIMAASEAGGNFNTSTIVKSFIYLVIGAVALYFMFPLLSENGFIHWTMSLATEWTLLSVIVAIVLSIAGCKYWQADMRKTIKKTEYL</sequence>
<evidence type="ECO:0000256" key="1">
    <source>
        <dbReference type="SAM" id="Phobius"/>
    </source>
</evidence>
<feature type="transmembrane region" description="Helical" evidence="1">
    <location>
        <begin position="170"/>
        <end position="188"/>
    </location>
</feature>
<feature type="transmembrane region" description="Helical" evidence="1">
    <location>
        <begin position="21"/>
        <end position="44"/>
    </location>
</feature>
<evidence type="ECO:0000313" key="3">
    <source>
        <dbReference type="Proteomes" id="UP001549104"/>
    </source>
</evidence>
<proteinExistence type="predicted"/>
<dbReference type="RefSeq" id="WP_354314602.1">
    <property type="nucleotide sequence ID" value="NZ_JBEPME010000007.1"/>
</dbReference>
<dbReference type="EMBL" id="JBEPME010000007">
    <property type="protein sequence ID" value="MET3659054.1"/>
    <property type="molecule type" value="Genomic_DNA"/>
</dbReference>
<reference evidence="2 3" key="1">
    <citation type="submission" date="2024-06" db="EMBL/GenBank/DDBJ databases">
        <title>Sorghum-associated microbial communities from plants grown in Nebraska, USA.</title>
        <authorList>
            <person name="Schachtman D."/>
        </authorList>
    </citation>
    <scope>NUCLEOTIDE SEQUENCE [LARGE SCALE GENOMIC DNA]</scope>
    <source>
        <strain evidence="2 3">1288</strain>
    </source>
</reference>
<feature type="transmembrane region" description="Helical" evidence="1">
    <location>
        <begin position="136"/>
        <end position="158"/>
    </location>
</feature>
<keyword evidence="1" id="KW-0472">Membrane</keyword>
<comment type="caution">
    <text evidence="2">The sequence shown here is derived from an EMBL/GenBank/DDBJ whole genome shotgun (WGS) entry which is preliminary data.</text>
</comment>